<feature type="region of interest" description="Disordered" evidence="10">
    <location>
        <begin position="247"/>
        <end position="304"/>
    </location>
</feature>
<keyword evidence="4 9" id="KW-0227">DNA damage</keyword>
<evidence type="ECO:0000256" key="9">
    <source>
        <dbReference type="RuleBase" id="RU366049"/>
    </source>
</evidence>
<keyword evidence="7 9" id="KW-0131">Cell cycle</keyword>
<comment type="similarity">
    <text evidence="2 9">Belongs to the CSM3 family.</text>
</comment>
<evidence type="ECO:0000256" key="8">
    <source>
        <dbReference type="ARBA" id="ARBA00025496"/>
    </source>
</evidence>
<dbReference type="GO" id="GO:0031297">
    <property type="term" value="P:replication fork processing"/>
    <property type="evidence" value="ECO:0007669"/>
    <property type="project" value="UniProtKB-UniRule"/>
</dbReference>
<dbReference type="EMBL" id="BN001304">
    <property type="protein sequence ID" value="CBF79336.1"/>
    <property type="molecule type" value="Genomic_DNA"/>
</dbReference>
<evidence type="ECO:0000313" key="12">
    <source>
        <dbReference type="EMBL" id="CBF79336.1"/>
    </source>
</evidence>
<dbReference type="GO" id="GO:0003677">
    <property type="term" value="F:DNA binding"/>
    <property type="evidence" value="ECO:0000318"/>
    <property type="project" value="GO_Central"/>
</dbReference>
<dbReference type="FunCoup" id="C8VB87">
    <property type="interactions" value="222"/>
</dbReference>
<evidence type="ECO:0000256" key="1">
    <source>
        <dbReference type="ARBA" id="ARBA00004123"/>
    </source>
</evidence>
<dbReference type="GO" id="GO:0000076">
    <property type="term" value="P:DNA replication checkpoint signaling"/>
    <property type="evidence" value="ECO:0000318"/>
    <property type="project" value="GO_Central"/>
</dbReference>
<dbReference type="InterPro" id="IPR040038">
    <property type="entry name" value="TIPIN/Csm3/Swi3"/>
</dbReference>
<dbReference type="STRING" id="227321.C8VB87"/>
<comment type="subunit">
    <text evidence="3">Component of the fork protection complex (FPC) consisting of TOF1 and CSM3.</text>
</comment>
<dbReference type="PANTHER" id="PTHR13220">
    <property type="entry name" value="TIMELESS INTERACTING-RELATED"/>
    <property type="match status" value="1"/>
</dbReference>
<keyword evidence="5" id="KW-0236">DNA replication inhibitor</keyword>
<gene>
    <name evidence="12" type="ORF">ANIA_06977</name>
</gene>
<dbReference type="GO" id="GO:0006974">
    <property type="term" value="P:DNA damage response"/>
    <property type="evidence" value="ECO:0007669"/>
    <property type="project" value="UniProtKB-KW"/>
</dbReference>
<feature type="domain" description="Chromosome segregation in meiosis protein 3" evidence="11">
    <location>
        <begin position="75"/>
        <end position="158"/>
    </location>
</feature>
<proteinExistence type="inferred from homology"/>
<dbReference type="Pfam" id="PF07962">
    <property type="entry name" value="Swi3"/>
    <property type="match status" value="1"/>
</dbReference>
<comment type="function">
    <text evidence="8">Forms a fork protection complex (FPC) with TOF1 and which is required for chromosome segregation during meiosis and DNA damage repair. FPC coordinates leading and lagging strand synthesis and moves with the replication fork. FPC stabilizes replication forks in a configuration that is recognized by replication checkpoint sensors.</text>
</comment>
<reference evidence="13" key="2">
    <citation type="journal article" date="2009" name="Fungal Genet. Biol.">
        <title>The 2008 update of the Aspergillus nidulans genome annotation: a community effort.</title>
        <authorList>
            <person name="Wortman J.R."/>
            <person name="Gilsenan J.M."/>
            <person name="Joardar V."/>
            <person name="Deegan J."/>
            <person name="Clutterbuck J."/>
            <person name="Andersen M.R."/>
            <person name="Archer D."/>
            <person name="Bencina M."/>
            <person name="Braus G."/>
            <person name="Coutinho P."/>
            <person name="von Dohren H."/>
            <person name="Doonan J."/>
            <person name="Driessen A.J."/>
            <person name="Durek P."/>
            <person name="Espeso E."/>
            <person name="Fekete E."/>
            <person name="Flipphi M."/>
            <person name="Estrada C.G."/>
            <person name="Geysens S."/>
            <person name="Goldman G."/>
            <person name="de Groot P.W."/>
            <person name="Hansen K."/>
            <person name="Harris S.D."/>
            <person name="Heinekamp T."/>
            <person name="Helmstaedt K."/>
            <person name="Henrissat B."/>
            <person name="Hofmann G."/>
            <person name="Homan T."/>
            <person name="Horio T."/>
            <person name="Horiuchi H."/>
            <person name="James S."/>
            <person name="Jones M."/>
            <person name="Karaffa L."/>
            <person name="Karanyi Z."/>
            <person name="Kato M."/>
            <person name="Keller N."/>
            <person name="Kelly D.E."/>
            <person name="Kiel J.A."/>
            <person name="Kim J.M."/>
            <person name="van der Klei I.J."/>
            <person name="Klis F.M."/>
            <person name="Kovalchuk A."/>
            <person name="Krasevec N."/>
            <person name="Kubicek C.P."/>
            <person name="Liu B."/>
            <person name="Maccabe A."/>
            <person name="Meyer V."/>
            <person name="Mirabito P."/>
            <person name="Miskei M."/>
            <person name="Mos M."/>
            <person name="Mullins J."/>
            <person name="Nelson D.R."/>
            <person name="Nielsen J."/>
            <person name="Oakley B.R."/>
            <person name="Osmani S.A."/>
            <person name="Pakula T."/>
            <person name="Paszewski A."/>
            <person name="Paulsen I."/>
            <person name="Pilsyk S."/>
            <person name="Pocsi I."/>
            <person name="Punt P.J."/>
            <person name="Ram A.F."/>
            <person name="Ren Q."/>
            <person name="Robellet X."/>
            <person name="Robson G."/>
            <person name="Seiboth B."/>
            <person name="van Solingen P."/>
            <person name="Specht T."/>
            <person name="Sun J."/>
            <person name="Taheri-Talesh N."/>
            <person name="Takeshita N."/>
            <person name="Ussery D."/>
            <person name="vanKuyk P.A."/>
            <person name="Visser H."/>
            <person name="van de Vondervoort P.J."/>
            <person name="de Vries R.P."/>
            <person name="Walton J."/>
            <person name="Xiang X."/>
            <person name="Xiong Y."/>
            <person name="Zeng A.P."/>
            <person name="Brandt B.W."/>
            <person name="Cornell M.J."/>
            <person name="van den Hondel C.A."/>
            <person name="Visser J."/>
            <person name="Oliver S.G."/>
            <person name="Turner G."/>
        </authorList>
    </citation>
    <scope>GENOME REANNOTATION</scope>
    <source>
        <strain evidence="13">FGSC A4 / ATCC 38163 / CBS 112.46 / NRRL 194 / M139</strain>
    </source>
</reference>
<evidence type="ECO:0000256" key="3">
    <source>
        <dbReference type="ARBA" id="ARBA00011217"/>
    </source>
</evidence>
<evidence type="ECO:0000256" key="5">
    <source>
        <dbReference type="ARBA" id="ARBA00022880"/>
    </source>
</evidence>
<feature type="compositionally biased region" description="Basic and acidic residues" evidence="10">
    <location>
        <begin position="280"/>
        <end position="304"/>
    </location>
</feature>
<evidence type="ECO:0000256" key="10">
    <source>
        <dbReference type="SAM" id="MobiDB-lite"/>
    </source>
</evidence>
<evidence type="ECO:0000259" key="11">
    <source>
        <dbReference type="Pfam" id="PF07962"/>
    </source>
</evidence>
<name>C8VB87_EMENI</name>
<dbReference type="VEuPathDB" id="FungiDB:AN6977"/>
<evidence type="ECO:0000256" key="6">
    <source>
        <dbReference type="ARBA" id="ARBA00023242"/>
    </source>
</evidence>
<dbReference type="GeneID" id="2870167"/>
<dbReference type="OMA" id="ELREYRM"/>
<comment type="subcellular location">
    <subcellularLocation>
        <location evidence="1 9">Nucleus</location>
    </subcellularLocation>
</comment>
<dbReference type="InParanoid" id="C8VB87"/>
<dbReference type="HOGENOM" id="CLU_036204_0_0_1"/>
<dbReference type="GO" id="GO:0043111">
    <property type="term" value="P:replication fork arrest"/>
    <property type="evidence" value="ECO:0000318"/>
    <property type="project" value="GO_Central"/>
</dbReference>
<dbReference type="GO" id="GO:0031298">
    <property type="term" value="C:replication fork protection complex"/>
    <property type="evidence" value="ECO:0000318"/>
    <property type="project" value="GO_Central"/>
</dbReference>
<dbReference type="KEGG" id="ani:ANIA_06977"/>
<dbReference type="AlphaFoldDB" id="C8VB87"/>
<dbReference type="OrthoDB" id="437078at2759"/>
<dbReference type="PANTHER" id="PTHR13220:SF11">
    <property type="entry name" value="TIMELESS-INTERACTING PROTEIN"/>
    <property type="match status" value="1"/>
</dbReference>
<organism evidence="12 13">
    <name type="scientific">Emericella nidulans (strain FGSC A4 / ATCC 38163 / CBS 112.46 / NRRL 194 / M139)</name>
    <name type="common">Aspergillus nidulans</name>
    <dbReference type="NCBI Taxonomy" id="227321"/>
    <lineage>
        <taxon>Eukaryota</taxon>
        <taxon>Fungi</taxon>
        <taxon>Dikarya</taxon>
        <taxon>Ascomycota</taxon>
        <taxon>Pezizomycotina</taxon>
        <taxon>Eurotiomycetes</taxon>
        <taxon>Eurotiomycetidae</taxon>
        <taxon>Eurotiales</taxon>
        <taxon>Aspergillaceae</taxon>
        <taxon>Aspergillus</taxon>
        <taxon>Aspergillus subgen. Nidulantes</taxon>
    </lineage>
</organism>
<dbReference type="eggNOG" id="KOG3004">
    <property type="taxonomic scope" value="Eukaryota"/>
</dbReference>
<evidence type="ECO:0000256" key="7">
    <source>
        <dbReference type="ARBA" id="ARBA00023306"/>
    </source>
</evidence>
<dbReference type="Proteomes" id="UP000000560">
    <property type="component" value="Chromosome IV"/>
</dbReference>
<evidence type="ECO:0000256" key="2">
    <source>
        <dbReference type="ARBA" id="ARBA00006075"/>
    </source>
</evidence>
<evidence type="ECO:0000256" key="4">
    <source>
        <dbReference type="ARBA" id="ARBA00022763"/>
    </source>
</evidence>
<comment type="function">
    <text evidence="9">Plays an important role in the control of DNA replication and the maintenance of replication fork stability.</text>
</comment>
<sequence>MASETNSAAVAAQSADCVDDLFDYEVGLDDILQETNASTSSGNVPKQSIQPDNSGVFLGLDEEVEVAKRRQPVAKLDENRLLTQAGIPKLRRSAKKSLRFKGKGHEFSDLARLLNFYQLWLDDLFPRAKFVDGLAMIERLGHSKRLQTMRRAWIDEEKPKAAVEDTLRTEQTNSNDKDITSNDTLMANHRQSIPSDSSRLTGDLVDTDEDLFLPDSINHLQSVSKNHAQPDDNDEFDELDALLRERGDEPGIGNLTSTGGTGNGYCSPVDDDFAELDALLGEHEGEHDLDKFDPERVEERHNGN</sequence>
<evidence type="ECO:0000313" key="13">
    <source>
        <dbReference type="Proteomes" id="UP000000560"/>
    </source>
</evidence>
<dbReference type="InterPro" id="IPR012923">
    <property type="entry name" value="Csm3"/>
</dbReference>
<accession>C8VB87</accession>
<protein>
    <recommendedName>
        <fullName evidence="9">Chromosome segregation in meiosis protein</fullName>
    </recommendedName>
</protein>
<keyword evidence="13" id="KW-1185">Reference proteome</keyword>
<keyword evidence="6 9" id="KW-0539">Nucleus</keyword>
<dbReference type="RefSeq" id="XP_050467943.1">
    <property type="nucleotide sequence ID" value="XM_050611976.1"/>
</dbReference>
<reference evidence="13" key="1">
    <citation type="journal article" date="2005" name="Nature">
        <title>Sequencing of Aspergillus nidulans and comparative analysis with A. fumigatus and A. oryzae.</title>
        <authorList>
            <person name="Galagan J.E."/>
            <person name="Calvo S.E."/>
            <person name="Cuomo C."/>
            <person name="Ma L.J."/>
            <person name="Wortman J.R."/>
            <person name="Batzoglou S."/>
            <person name="Lee S.I."/>
            <person name="Basturkmen M."/>
            <person name="Spevak C.C."/>
            <person name="Clutterbuck J."/>
            <person name="Kapitonov V."/>
            <person name="Jurka J."/>
            <person name="Scazzocchio C."/>
            <person name="Farman M."/>
            <person name="Butler J."/>
            <person name="Purcell S."/>
            <person name="Harris S."/>
            <person name="Braus G.H."/>
            <person name="Draht O."/>
            <person name="Busch S."/>
            <person name="D'Enfert C."/>
            <person name="Bouchier C."/>
            <person name="Goldman G.H."/>
            <person name="Bell-Pedersen D."/>
            <person name="Griffiths-Jones S."/>
            <person name="Doonan J.H."/>
            <person name="Yu J."/>
            <person name="Vienken K."/>
            <person name="Pain A."/>
            <person name="Freitag M."/>
            <person name="Selker E.U."/>
            <person name="Archer D.B."/>
            <person name="Penalva M.A."/>
            <person name="Oakley B.R."/>
            <person name="Momany M."/>
            <person name="Tanaka T."/>
            <person name="Kumagai T."/>
            <person name="Asai K."/>
            <person name="Machida M."/>
            <person name="Nierman W.C."/>
            <person name="Denning D.W."/>
            <person name="Caddick M."/>
            <person name="Hynes M."/>
            <person name="Paoletti M."/>
            <person name="Fischer R."/>
            <person name="Miller B."/>
            <person name="Dyer P."/>
            <person name="Sachs M.S."/>
            <person name="Osmani S.A."/>
            <person name="Birren B.W."/>
        </authorList>
    </citation>
    <scope>NUCLEOTIDE SEQUENCE [LARGE SCALE GENOMIC DNA]</scope>
    <source>
        <strain evidence="13">FGSC A4 / ATCC 38163 / CBS 112.46 / NRRL 194 / M139</strain>
    </source>
</reference>